<dbReference type="Proteomes" id="UP000247555">
    <property type="component" value="Unassembled WGS sequence"/>
</dbReference>
<keyword evidence="5" id="KW-1185">Reference proteome</keyword>
<name>A0A318KLK0_9NEIS</name>
<accession>A0A318KLK0</accession>
<evidence type="ECO:0000313" key="5">
    <source>
        <dbReference type="Proteomes" id="UP000247555"/>
    </source>
</evidence>
<evidence type="ECO:0000313" key="4">
    <source>
        <dbReference type="EMBL" id="PXX76775.1"/>
    </source>
</evidence>
<dbReference type="CDD" id="cd06422">
    <property type="entry name" value="NTP_transferase_like_1"/>
    <property type="match status" value="1"/>
</dbReference>
<keyword evidence="2 4" id="KW-0548">Nucleotidyltransferase</keyword>
<dbReference type="InterPro" id="IPR050065">
    <property type="entry name" value="GlmU-like"/>
</dbReference>
<gene>
    <name evidence="4" type="ORF">DFR34_12129</name>
</gene>
<proteinExistence type="predicted"/>
<comment type="caution">
    <text evidence="4">The sequence shown here is derived from an EMBL/GenBank/DDBJ whole genome shotgun (WGS) entry which is preliminary data.</text>
</comment>
<protein>
    <submittedName>
        <fullName evidence="4">MurNAc alpha-1-phosphate uridylyltransferase</fullName>
    </submittedName>
</protein>
<sequence>MAAPACPAMVLAAGRGERMRPLTDTTPKPLLQVGAEPLIGWHLRRLAAAGVRRVVVNHAHLGAQIEARLGDGAAWGVQLAYSAEPSALETAGGIATALPLLGEGPFMVVNGDVYTDYPFARLLARAPQLDADGVLAHLVLVANPEHNPKGDFALDADGRVHDAPGLTFSGIGVYHPALFTDTPAHAPAKLAPLLRAAMARGQVSGECWDGQWLDVGTPARLDDARALAAGA</sequence>
<evidence type="ECO:0000256" key="1">
    <source>
        <dbReference type="ARBA" id="ARBA00022679"/>
    </source>
</evidence>
<evidence type="ECO:0000256" key="2">
    <source>
        <dbReference type="ARBA" id="ARBA00022695"/>
    </source>
</evidence>
<reference evidence="4 5" key="1">
    <citation type="submission" date="2018-05" db="EMBL/GenBank/DDBJ databases">
        <title>Genomic Encyclopedia of Type Strains, Phase IV (KMG-IV): sequencing the most valuable type-strain genomes for metagenomic binning, comparative biology and taxonomic classification.</title>
        <authorList>
            <person name="Goeker M."/>
        </authorList>
    </citation>
    <scope>NUCLEOTIDE SEQUENCE [LARGE SCALE GENOMIC DNA]</scope>
    <source>
        <strain evidence="4 5">DSM 29661</strain>
    </source>
</reference>
<dbReference type="PANTHER" id="PTHR43584">
    <property type="entry name" value="NUCLEOTIDYL TRANSFERASE"/>
    <property type="match status" value="1"/>
</dbReference>
<dbReference type="NCBIfam" id="NF045761">
    <property type="entry name" value="NAMPUrTaseMurU"/>
    <property type="match status" value="1"/>
</dbReference>
<dbReference type="GO" id="GO:0016779">
    <property type="term" value="F:nucleotidyltransferase activity"/>
    <property type="evidence" value="ECO:0007669"/>
    <property type="project" value="UniProtKB-KW"/>
</dbReference>
<keyword evidence="1 4" id="KW-0808">Transferase</keyword>
<organism evidence="4 5">
    <name type="scientific">Rivihabitans pingtungensis</name>
    <dbReference type="NCBI Taxonomy" id="1054498"/>
    <lineage>
        <taxon>Bacteria</taxon>
        <taxon>Pseudomonadati</taxon>
        <taxon>Pseudomonadota</taxon>
        <taxon>Betaproteobacteria</taxon>
        <taxon>Neisseriales</taxon>
        <taxon>Aquaspirillaceae</taxon>
        <taxon>Rivihabitans</taxon>
    </lineage>
</organism>
<dbReference type="InterPro" id="IPR005835">
    <property type="entry name" value="NTP_transferase_dom"/>
</dbReference>
<dbReference type="AlphaFoldDB" id="A0A318KLK0"/>
<evidence type="ECO:0000259" key="3">
    <source>
        <dbReference type="Pfam" id="PF00483"/>
    </source>
</evidence>
<dbReference type="Gene3D" id="3.90.550.10">
    <property type="entry name" value="Spore Coat Polysaccharide Biosynthesis Protein SpsA, Chain A"/>
    <property type="match status" value="1"/>
</dbReference>
<dbReference type="RefSeq" id="WP_211309414.1">
    <property type="nucleotide sequence ID" value="NZ_QJKI01000021.1"/>
</dbReference>
<feature type="domain" description="Nucleotidyl transferase" evidence="3">
    <location>
        <begin position="8"/>
        <end position="224"/>
    </location>
</feature>
<dbReference type="InterPro" id="IPR029044">
    <property type="entry name" value="Nucleotide-diphossugar_trans"/>
</dbReference>
<dbReference type="InterPro" id="IPR054790">
    <property type="entry name" value="MurU"/>
</dbReference>
<dbReference type="SUPFAM" id="SSF53448">
    <property type="entry name" value="Nucleotide-diphospho-sugar transferases"/>
    <property type="match status" value="1"/>
</dbReference>
<dbReference type="PANTHER" id="PTHR43584:SF8">
    <property type="entry name" value="N-ACETYLMURAMATE ALPHA-1-PHOSPHATE URIDYLYLTRANSFERASE"/>
    <property type="match status" value="1"/>
</dbReference>
<dbReference type="Pfam" id="PF00483">
    <property type="entry name" value="NTP_transferase"/>
    <property type="match status" value="1"/>
</dbReference>
<dbReference type="EMBL" id="QJKI01000021">
    <property type="protein sequence ID" value="PXX76775.1"/>
    <property type="molecule type" value="Genomic_DNA"/>
</dbReference>